<dbReference type="AlphaFoldDB" id="A0A2M6USQ2"/>
<accession>A0A2M6USQ2</accession>
<proteinExistence type="predicted"/>
<evidence type="ECO:0000313" key="3">
    <source>
        <dbReference type="Proteomes" id="UP000229839"/>
    </source>
</evidence>
<evidence type="ECO:0000313" key="2">
    <source>
        <dbReference type="EMBL" id="PIT69235.1"/>
    </source>
</evidence>
<comment type="caution">
    <text evidence="2">The sequence shown here is derived from an EMBL/GenBank/DDBJ whole genome shotgun (WGS) entry which is preliminary data.</text>
</comment>
<protein>
    <submittedName>
        <fullName evidence="2">Uncharacterized protein</fullName>
    </submittedName>
</protein>
<reference evidence="2 3" key="1">
    <citation type="submission" date="2017-06" db="EMBL/GenBank/DDBJ databases">
        <title>Draft genome of Bartonella tribocorum strain L103, isolated from a rodent in Laos.</title>
        <authorList>
            <person name="Hadjadj L."/>
            <person name="Jiyipong T."/>
            <person name="Morand S."/>
            <person name="Diene S.M."/>
            <person name="Rolain J.-M."/>
        </authorList>
    </citation>
    <scope>NUCLEOTIDE SEQUENCE [LARGE SCALE GENOMIC DNA]</scope>
    <source>
        <strain evidence="2 3">L103</strain>
    </source>
</reference>
<sequence length="85" mass="9731">MQKVRAFTFKTPSLNARAPKAASFFLPSLTQTLQYNAVTLSIQHLKAWNKKTFLPWLVLLILINIQAFRGENPLHAVPLFQHVFP</sequence>
<evidence type="ECO:0000256" key="1">
    <source>
        <dbReference type="SAM" id="Phobius"/>
    </source>
</evidence>
<keyword evidence="1" id="KW-0812">Transmembrane</keyword>
<organism evidence="2 3">
    <name type="scientific">Bartonella tribocorum</name>
    <dbReference type="NCBI Taxonomy" id="85701"/>
    <lineage>
        <taxon>Bacteria</taxon>
        <taxon>Pseudomonadati</taxon>
        <taxon>Pseudomonadota</taxon>
        <taxon>Alphaproteobacteria</taxon>
        <taxon>Hyphomicrobiales</taxon>
        <taxon>Bartonellaceae</taxon>
        <taxon>Bartonella</taxon>
    </lineage>
</organism>
<gene>
    <name evidence="2" type="ORF">CER18_04275</name>
</gene>
<keyword evidence="1" id="KW-0472">Membrane</keyword>
<keyword evidence="1" id="KW-1133">Transmembrane helix</keyword>
<dbReference type="Proteomes" id="UP000229839">
    <property type="component" value="Unassembled WGS sequence"/>
</dbReference>
<feature type="transmembrane region" description="Helical" evidence="1">
    <location>
        <begin position="53"/>
        <end position="69"/>
    </location>
</feature>
<name>A0A2M6USQ2_9HYPH</name>
<dbReference type="EMBL" id="NJGE01000007">
    <property type="protein sequence ID" value="PIT69235.1"/>
    <property type="molecule type" value="Genomic_DNA"/>
</dbReference>